<dbReference type="InterPro" id="IPR041657">
    <property type="entry name" value="HTH_17"/>
</dbReference>
<comment type="caution">
    <text evidence="3">The sequence shown here is derived from an EMBL/GenBank/DDBJ whole genome shotgun (WGS) entry which is preliminary data.</text>
</comment>
<dbReference type="Pfam" id="PF12728">
    <property type="entry name" value="HTH_17"/>
    <property type="match status" value="1"/>
</dbReference>
<evidence type="ECO:0000259" key="2">
    <source>
        <dbReference type="Pfam" id="PF12728"/>
    </source>
</evidence>
<dbReference type="EMBL" id="QWLB01000009">
    <property type="protein sequence ID" value="RIH93146.1"/>
    <property type="molecule type" value="Genomic_DNA"/>
</dbReference>
<dbReference type="InterPro" id="IPR010093">
    <property type="entry name" value="SinI_DNA-bd"/>
</dbReference>
<dbReference type="SUPFAM" id="SSF46955">
    <property type="entry name" value="Putative DNA-binding domain"/>
    <property type="match status" value="1"/>
</dbReference>
<dbReference type="Proteomes" id="UP000266178">
    <property type="component" value="Unassembled WGS sequence"/>
</dbReference>
<evidence type="ECO:0000313" key="4">
    <source>
        <dbReference type="Proteomes" id="UP000266178"/>
    </source>
</evidence>
<feature type="compositionally biased region" description="Polar residues" evidence="1">
    <location>
        <begin position="110"/>
        <end position="123"/>
    </location>
</feature>
<keyword evidence="4" id="KW-1185">Reference proteome</keyword>
<evidence type="ECO:0000256" key="1">
    <source>
        <dbReference type="SAM" id="MobiDB-lite"/>
    </source>
</evidence>
<dbReference type="InterPro" id="IPR009061">
    <property type="entry name" value="DNA-bd_dom_put_sf"/>
</dbReference>
<protein>
    <submittedName>
        <fullName evidence="3">DNA binding domain, excisionase family</fullName>
    </submittedName>
</protein>
<reference evidence="3 4" key="1">
    <citation type="submission" date="2018-08" db="EMBL/GenBank/DDBJ databases">
        <title>Meiothermus granaticius genome AF-68 sequencing project.</title>
        <authorList>
            <person name="Da Costa M.S."/>
            <person name="Albuquerque L."/>
            <person name="Raposo P."/>
            <person name="Froufe H.J.C."/>
            <person name="Barroso C.S."/>
            <person name="Egas C."/>
        </authorList>
    </citation>
    <scope>NUCLEOTIDE SEQUENCE [LARGE SCALE GENOMIC DNA]</scope>
    <source>
        <strain evidence="3 4">AF-68</strain>
    </source>
</reference>
<dbReference type="OrthoDB" id="33385at2"/>
<name>A0A399FBU5_9DEIN</name>
<gene>
    <name evidence="3" type="ORF">Mgrana_00944</name>
</gene>
<feature type="region of interest" description="Disordered" evidence="1">
    <location>
        <begin position="99"/>
        <end position="123"/>
    </location>
</feature>
<accession>A0A399FBU5</accession>
<dbReference type="NCBIfam" id="TIGR01764">
    <property type="entry name" value="excise"/>
    <property type="match status" value="1"/>
</dbReference>
<sequence length="123" mass="14063">MTAQEPVYTVAEVARILRVSDETIRRKVSSGELGAVEVSSGRRKQYRILYRDLVAWLGPEQARALFGVGEGLREVRAFFERLPESEREALLQEALAWARARQPEPPETGRTLSPEQIRQRFPQ</sequence>
<dbReference type="AlphaFoldDB" id="A0A399FBU5"/>
<proteinExistence type="predicted"/>
<dbReference type="RefSeq" id="WP_119356455.1">
    <property type="nucleotide sequence ID" value="NZ_BJXM01000033.1"/>
</dbReference>
<feature type="domain" description="Helix-turn-helix" evidence="2">
    <location>
        <begin position="7"/>
        <end position="57"/>
    </location>
</feature>
<organism evidence="3 4">
    <name type="scientific">Meiothermus granaticius NBRC 107808</name>
    <dbReference type="NCBI Taxonomy" id="1227551"/>
    <lineage>
        <taxon>Bacteria</taxon>
        <taxon>Thermotogati</taxon>
        <taxon>Deinococcota</taxon>
        <taxon>Deinococci</taxon>
        <taxon>Thermales</taxon>
        <taxon>Thermaceae</taxon>
        <taxon>Meiothermus</taxon>
    </lineage>
</organism>
<evidence type="ECO:0000313" key="3">
    <source>
        <dbReference type="EMBL" id="RIH93146.1"/>
    </source>
</evidence>
<dbReference type="GO" id="GO:0003677">
    <property type="term" value="F:DNA binding"/>
    <property type="evidence" value="ECO:0007669"/>
    <property type="project" value="InterPro"/>
</dbReference>